<keyword evidence="2" id="KW-1185">Reference proteome</keyword>
<protein>
    <submittedName>
        <fullName evidence="1">Uncharacterized protein</fullName>
    </submittedName>
</protein>
<gene>
    <name evidence="1" type="ORF">BO66DRAFT_389409</name>
</gene>
<evidence type="ECO:0000313" key="1">
    <source>
        <dbReference type="EMBL" id="RAH72833.1"/>
    </source>
</evidence>
<reference evidence="1" key="1">
    <citation type="submission" date="2018-02" db="EMBL/GenBank/DDBJ databases">
        <title>The genomes of Aspergillus section Nigri reveals drivers in fungal speciation.</title>
        <authorList>
            <consortium name="DOE Joint Genome Institute"/>
            <person name="Vesth T.C."/>
            <person name="Nybo J."/>
            <person name="Theobald S."/>
            <person name="Brandl J."/>
            <person name="Frisvad J.C."/>
            <person name="Nielsen K.F."/>
            <person name="Lyhne E.K."/>
            <person name="Kogle M.E."/>
            <person name="Kuo A."/>
            <person name="Riley R."/>
            <person name="Clum A."/>
            <person name="Nolan M."/>
            <person name="Lipzen A."/>
            <person name="Salamov A."/>
            <person name="Henrissat B."/>
            <person name="Wiebenga A."/>
            <person name="De vries R.P."/>
            <person name="Grigoriev I.V."/>
            <person name="Mortensen U.H."/>
            <person name="Andersen M.R."/>
            <person name="Baker S.E."/>
        </authorList>
    </citation>
    <scope>NUCLEOTIDE SEQUENCE</scope>
    <source>
        <strain evidence="1">CBS 121060</strain>
    </source>
</reference>
<organism evidence="1 2">
    <name type="scientific">Aspergillus aculeatinus CBS 121060</name>
    <dbReference type="NCBI Taxonomy" id="1448322"/>
    <lineage>
        <taxon>Eukaryota</taxon>
        <taxon>Fungi</taxon>
        <taxon>Dikarya</taxon>
        <taxon>Ascomycota</taxon>
        <taxon>Pezizomycotina</taxon>
        <taxon>Eurotiomycetes</taxon>
        <taxon>Eurotiomycetidae</taxon>
        <taxon>Eurotiales</taxon>
        <taxon>Aspergillaceae</taxon>
        <taxon>Aspergillus</taxon>
        <taxon>Aspergillus subgen. Circumdati</taxon>
    </lineage>
</organism>
<proteinExistence type="predicted"/>
<dbReference type="EMBL" id="KZ824941">
    <property type="protein sequence ID" value="RAH72833.1"/>
    <property type="molecule type" value="Genomic_DNA"/>
</dbReference>
<accession>A0ACD1HGA8</accession>
<evidence type="ECO:0000313" key="2">
    <source>
        <dbReference type="Proteomes" id="UP000249661"/>
    </source>
</evidence>
<sequence>MSSFQLFPTSPDSGTSNNPFLKGKRRQAGGRPLADAIPLKTLGNKGTVAEGMLFRLDQNPESVPAPPKAHVPRPSQSSSLGTPQEHDARRNASHANATTSDDRMAGRVGSPSSSKRSKGGPTPIAETTPKSESPAPPMKSMFPQYNPQLPLNQQTYYPQASGHTPRNYSRPSNILLSPAPEIDQALGPKTVPASVLNFPSGVLDTPEMRNSSVEELRSLWEAANGQRPQNMPETFNLRLQRSGPTSFSFGEFTAPFYTMQIEPNDGISLTRINPSRSSNNVPIMTFKVEDRSRRELRGDNLVSLLLPRLAAVLALDQVAEMVKEHQLPHQDAIELEADALKRVAEQESCKLFWNSTKHNYELHHPALCKQPPALVGAAGIPLSPVRSKYAGSLQVTVSSASAESRSSQPPIILVTTPVSANAIESANTAATPRTSTLPLMDSDEPLAALDLGTMTLSISGVSTINTVPSLYAIDSVVAAMLAVAVSDEATGPILKELVLYGSERSITPWGQGQGQGPYGTGYRSDLVTAAAERDEAQKGHQLWSTVKSALSSSASEKSEQPPRRWYRFWGRGRGAPKPKNRKIVVEEFDLERYGRYGHGSSREGQKLPGITRAILRVVFWGLEVVVQLLTWAVKVFAWVLVTATRCVTSERF</sequence>
<dbReference type="Proteomes" id="UP000249661">
    <property type="component" value="Unassembled WGS sequence"/>
</dbReference>
<name>A0ACD1HGA8_9EURO</name>